<feature type="compositionally biased region" description="Acidic residues" evidence="1">
    <location>
        <begin position="113"/>
        <end position="124"/>
    </location>
</feature>
<evidence type="ECO:0000313" key="4">
    <source>
        <dbReference type="Proteomes" id="UP000663828"/>
    </source>
</evidence>
<evidence type="ECO:0000313" key="3">
    <source>
        <dbReference type="EMBL" id="CAF1311226.1"/>
    </source>
</evidence>
<organism evidence="3 4">
    <name type="scientific">Adineta ricciae</name>
    <name type="common">Rotifer</name>
    <dbReference type="NCBI Taxonomy" id="249248"/>
    <lineage>
        <taxon>Eukaryota</taxon>
        <taxon>Metazoa</taxon>
        <taxon>Spiralia</taxon>
        <taxon>Gnathifera</taxon>
        <taxon>Rotifera</taxon>
        <taxon>Eurotatoria</taxon>
        <taxon>Bdelloidea</taxon>
        <taxon>Adinetida</taxon>
        <taxon>Adinetidae</taxon>
        <taxon>Adineta</taxon>
    </lineage>
</organism>
<keyword evidence="2" id="KW-0472">Membrane</keyword>
<keyword evidence="2" id="KW-0812">Transmembrane</keyword>
<comment type="caution">
    <text evidence="3">The sequence shown here is derived from an EMBL/GenBank/DDBJ whole genome shotgun (WGS) entry which is preliminary data.</text>
</comment>
<proteinExistence type="predicted"/>
<feature type="transmembrane region" description="Helical" evidence="2">
    <location>
        <begin position="12"/>
        <end position="34"/>
    </location>
</feature>
<dbReference type="AlphaFoldDB" id="A0A815EDU7"/>
<protein>
    <submittedName>
        <fullName evidence="3">Uncharacterized protein</fullName>
    </submittedName>
</protein>
<reference evidence="3" key="1">
    <citation type="submission" date="2021-02" db="EMBL/GenBank/DDBJ databases">
        <authorList>
            <person name="Nowell W R."/>
        </authorList>
    </citation>
    <scope>NUCLEOTIDE SEQUENCE</scope>
</reference>
<name>A0A815EDU7_ADIRI</name>
<keyword evidence="2" id="KW-1133">Transmembrane helix</keyword>
<dbReference type="EMBL" id="CAJNOR010002558">
    <property type="protein sequence ID" value="CAF1311226.1"/>
    <property type="molecule type" value="Genomic_DNA"/>
</dbReference>
<gene>
    <name evidence="3" type="ORF">XAT740_LOCUS29395</name>
</gene>
<evidence type="ECO:0000256" key="1">
    <source>
        <dbReference type="SAM" id="MobiDB-lite"/>
    </source>
</evidence>
<evidence type="ECO:0000256" key="2">
    <source>
        <dbReference type="SAM" id="Phobius"/>
    </source>
</evidence>
<sequence length="521" mass="58975">MANSSSNVWRVFWTLIHEWFCAAFIHLYIIHTLLDGRNHSQKHHNEAIDDGNESEDALERLRNITEMFSAKSAKDEKQQQLSKVEKFVPSEKIKNTFQKFEDIGASNGHFQRDDDDEDENDNDDEGIRPNGVIRSARIKKASKEHVPYHEMAEVKDKFEKGLVDVNKPRAEKRLDFRIQSGLTSSKKQAFEQGEFEQEVESHVNKIQIETDLVAGLTSSKKQAFEQQQQQQHMENDANQMNRTIIMERDALIGVAMEKKAKFESGELAADRPKISGRPDEIETIVGSGLAQAKRSEILSKIENEQQVQRSTDRVIDIDTEQGLAIARREQLASLANSEFKSTEKHIDVTAGLATAIKEQYIADASKVAATVTKAPVVTNDIESGLAKNRAIVFEKPDETTVRRTVDIDSELRERGVAKERVAMFKNLENGSQSSTNGGSGDTKIRVDLLMIRRLSGKIFNDYPYTGLSMAREDVSVTQRFDAKTKTSGFYHLIYKIELLLDSHLMGLFDTNSLTNFFLILF</sequence>
<feature type="region of interest" description="Disordered" evidence="1">
    <location>
        <begin position="104"/>
        <end position="131"/>
    </location>
</feature>
<accession>A0A815EDU7</accession>
<dbReference type="Proteomes" id="UP000663828">
    <property type="component" value="Unassembled WGS sequence"/>
</dbReference>
<keyword evidence="4" id="KW-1185">Reference proteome</keyword>